<evidence type="ECO:0000256" key="1">
    <source>
        <dbReference type="SAM" id="MobiDB-lite"/>
    </source>
</evidence>
<protein>
    <submittedName>
        <fullName evidence="2">Uncharacterized protein</fullName>
    </submittedName>
</protein>
<feature type="region of interest" description="Disordered" evidence="1">
    <location>
        <begin position="216"/>
        <end position="236"/>
    </location>
</feature>
<sequence length="236" mass="24921">MEGRRVVIAFGHPSSQVRNRNIVNVTVELSSFGRPKEEKLMPHLLNRGVNEVNQQPIIANERPATSAILRRTPTVNTGTNGGGETDHPQPPSTNPQAADAGQGTIFTPTPADIIADSSSAISSDLGSTPAVIVDLGITPAYIVPTPLSILDILGTDPTPSPATVHMFFLSPTIASSLLQAMAGNLFSSFNIFRAQMPYLAVSLQIPEQATASSLSESSESALPSQLSRLTISFKPP</sequence>
<evidence type="ECO:0000313" key="3">
    <source>
        <dbReference type="Proteomes" id="UP000652761"/>
    </source>
</evidence>
<organism evidence="2 3">
    <name type="scientific">Colocasia esculenta</name>
    <name type="common">Wild taro</name>
    <name type="synonym">Arum esculentum</name>
    <dbReference type="NCBI Taxonomy" id="4460"/>
    <lineage>
        <taxon>Eukaryota</taxon>
        <taxon>Viridiplantae</taxon>
        <taxon>Streptophyta</taxon>
        <taxon>Embryophyta</taxon>
        <taxon>Tracheophyta</taxon>
        <taxon>Spermatophyta</taxon>
        <taxon>Magnoliopsida</taxon>
        <taxon>Liliopsida</taxon>
        <taxon>Araceae</taxon>
        <taxon>Aroideae</taxon>
        <taxon>Colocasieae</taxon>
        <taxon>Colocasia</taxon>
    </lineage>
</organism>
<comment type="caution">
    <text evidence="2">The sequence shown here is derived from an EMBL/GenBank/DDBJ whole genome shotgun (WGS) entry which is preliminary data.</text>
</comment>
<dbReference type="Proteomes" id="UP000652761">
    <property type="component" value="Unassembled WGS sequence"/>
</dbReference>
<evidence type="ECO:0000313" key="2">
    <source>
        <dbReference type="EMBL" id="MQL89068.1"/>
    </source>
</evidence>
<accession>A0A843UZH8</accession>
<dbReference type="EMBL" id="NMUH01001114">
    <property type="protein sequence ID" value="MQL89068.1"/>
    <property type="molecule type" value="Genomic_DNA"/>
</dbReference>
<keyword evidence="3" id="KW-1185">Reference proteome</keyword>
<gene>
    <name evidence="2" type="ORF">Taro_021634</name>
</gene>
<name>A0A843UZH8_COLES</name>
<feature type="region of interest" description="Disordered" evidence="1">
    <location>
        <begin position="70"/>
        <end position="106"/>
    </location>
</feature>
<feature type="compositionally biased region" description="Low complexity" evidence="1">
    <location>
        <begin position="216"/>
        <end position="227"/>
    </location>
</feature>
<dbReference type="AlphaFoldDB" id="A0A843UZH8"/>
<proteinExistence type="predicted"/>
<reference evidence="2" key="1">
    <citation type="submission" date="2017-07" db="EMBL/GenBank/DDBJ databases">
        <title>Taro Niue Genome Assembly and Annotation.</title>
        <authorList>
            <person name="Atibalentja N."/>
            <person name="Keating K."/>
            <person name="Fields C.J."/>
        </authorList>
    </citation>
    <scope>NUCLEOTIDE SEQUENCE</scope>
    <source>
        <strain evidence="2">Niue_2</strain>
        <tissue evidence="2">Leaf</tissue>
    </source>
</reference>